<protein>
    <submittedName>
        <fullName evidence="2">Uncharacterized protein</fullName>
    </submittedName>
</protein>
<dbReference type="EMBL" id="HBEV01004423">
    <property type="protein sequence ID" value="CAD8582001.1"/>
    <property type="molecule type" value="Transcribed_RNA"/>
</dbReference>
<accession>A0A7S0KJY1</accession>
<proteinExistence type="predicted"/>
<organism evidence="2">
    <name type="scientific">Micromonas pusilla</name>
    <name type="common">Picoplanktonic green alga</name>
    <name type="synonym">Chromulina pusilla</name>
    <dbReference type="NCBI Taxonomy" id="38833"/>
    <lineage>
        <taxon>Eukaryota</taxon>
        <taxon>Viridiplantae</taxon>
        <taxon>Chlorophyta</taxon>
        <taxon>Mamiellophyceae</taxon>
        <taxon>Mamiellales</taxon>
        <taxon>Mamiellaceae</taxon>
        <taxon>Micromonas</taxon>
    </lineage>
</organism>
<feature type="region of interest" description="Disordered" evidence="1">
    <location>
        <begin position="73"/>
        <end position="95"/>
    </location>
</feature>
<evidence type="ECO:0000313" key="2">
    <source>
        <dbReference type="EMBL" id="CAD8582001.1"/>
    </source>
</evidence>
<dbReference type="PROSITE" id="PS51257">
    <property type="entry name" value="PROKAR_LIPOPROTEIN"/>
    <property type="match status" value="1"/>
</dbReference>
<feature type="compositionally biased region" description="Basic and acidic residues" evidence="1">
    <location>
        <begin position="178"/>
        <end position="190"/>
    </location>
</feature>
<reference evidence="2" key="1">
    <citation type="submission" date="2021-01" db="EMBL/GenBank/DDBJ databases">
        <authorList>
            <person name="Corre E."/>
            <person name="Pelletier E."/>
            <person name="Niang G."/>
            <person name="Scheremetjew M."/>
            <person name="Finn R."/>
            <person name="Kale V."/>
            <person name="Holt S."/>
            <person name="Cochrane G."/>
            <person name="Meng A."/>
            <person name="Brown T."/>
            <person name="Cohen L."/>
        </authorList>
    </citation>
    <scope>NUCLEOTIDE SEQUENCE</scope>
    <source>
        <strain evidence="2">CCMP494</strain>
    </source>
</reference>
<name>A0A7S0KJY1_MICPS</name>
<feature type="region of interest" description="Disordered" evidence="1">
    <location>
        <begin position="155"/>
        <end position="190"/>
    </location>
</feature>
<sequence>MTSPRGCLRTEMGLEPTLVCAISSPAGVGCGILATLKGAPCILVPLHVIGGPENARRVRIAAEVGGKVTHLRLRPPPSEGWRLSSPEPPRGRAPDVNRMDYVIAPIHELPATIDARTLTALDAYDPPTFVPPESTSERTRRVEIVAAPASWLRAGPRDEQTTTNGRSTGTEDVAGHPAAEHGHRTTAEHGRDGIDAIRTHLGRLTGIDCAECLTVRYDARLTPGTSGAAVFETSDDGTSRRLVAMHRAGDPGGEGSSSSRDAEGLSIADIMRDVAEITAERAVRTGASAGHLRAAASELLLRPAATSRDGYESRGRRCRAAAAALRAAAEHPHRASRAARDLSGGGGDVHEGADAMLSALEKWKELSATRSVRFADAAAHLAGSLARAELGEALRYETDELLLDVLLKHEKVEAIVSKTLWALRLRMKRRGGVNPALDRLIEQTTSRLRGARNDGEKSSVHRELSLLDALMTSKRHTIA</sequence>
<gene>
    <name evidence="2" type="ORF">MSP1404_LOCUS3372</name>
</gene>
<feature type="compositionally biased region" description="Polar residues" evidence="1">
    <location>
        <begin position="161"/>
        <end position="170"/>
    </location>
</feature>
<evidence type="ECO:0000256" key="1">
    <source>
        <dbReference type="SAM" id="MobiDB-lite"/>
    </source>
</evidence>
<dbReference type="AlphaFoldDB" id="A0A7S0KJY1"/>